<feature type="chain" id="PRO_5002073369" evidence="1">
    <location>
        <begin position="27"/>
        <end position="132"/>
    </location>
</feature>
<evidence type="ECO:0000313" key="2">
    <source>
        <dbReference type="EMBL" id="KHE91379.1"/>
    </source>
</evidence>
<comment type="caution">
    <text evidence="2">The sequence shown here is derived from an EMBL/GenBank/DDBJ whole genome shotgun (WGS) entry which is preliminary data.</text>
</comment>
<dbReference type="Proteomes" id="UP000030652">
    <property type="component" value="Unassembled WGS sequence"/>
</dbReference>
<dbReference type="Gene3D" id="1.10.760.10">
    <property type="entry name" value="Cytochrome c-like domain"/>
    <property type="match status" value="1"/>
</dbReference>
<dbReference type="GO" id="GO:0020037">
    <property type="term" value="F:heme binding"/>
    <property type="evidence" value="ECO:0007669"/>
    <property type="project" value="InterPro"/>
</dbReference>
<dbReference type="AlphaFoldDB" id="A0A0B0EFM1"/>
<feature type="signal peptide" evidence="1">
    <location>
        <begin position="1"/>
        <end position="26"/>
    </location>
</feature>
<sequence length="132" mass="14289">MKKLNVLCIVGILAVSCFALCFSSQADELEDLYGDPEKSYYFVYATGAIQGSFGTMETCVYCHGNGGKGTSEGIKRGVPDFTDAAWQASKTDKEMVKFLESNDKGCTKCRGRISADAIQKLVNIVRTFGGSK</sequence>
<proteinExistence type="predicted"/>
<protein>
    <submittedName>
        <fullName evidence="2">Putative heme protein small subunit NaxS</fullName>
    </submittedName>
</protein>
<dbReference type="EMBL" id="JRYO01000203">
    <property type="protein sequence ID" value="KHE91379.1"/>
    <property type="molecule type" value="Genomic_DNA"/>
</dbReference>
<dbReference type="SUPFAM" id="SSF46626">
    <property type="entry name" value="Cytochrome c"/>
    <property type="match status" value="1"/>
</dbReference>
<dbReference type="eggNOG" id="ENOG502ZP1G">
    <property type="taxonomic scope" value="Bacteria"/>
</dbReference>
<gene>
    <name evidence="2" type="ORF">SCABRO_02872</name>
</gene>
<reference evidence="2 3" key="1">
    <citation type="submission" date="2014-10" db="EMBL/GenBank/DDBJ databases">
        <title>Draft genome of anammox bacterium scalindua brodae, obtained using differential coverage binning of sequence data from two enrichment reactors.</title>
        <authorList>
            <person name="Speth D.R."/>
            <person name="Russ L."/>
            <person name="Kartal B."/>
            <person name="Op den Camp H.J."/>
            <person name="Dutilh B.E."/>
            <person name="Jetten M.S."/>
        </authorList>
    </citation>
    <scope>NUCLEOTIDE SEQUENCE [LARGE SCALE GENOMIC DNA]</scope>
    <source>
        <strain evidence="2">RU1</strain>
    </source>
</reference>
<organism evidence="2 3">
    <name type="scientific">Candidatus Scalindua brodae</name>
    <dbReference type="NCBI Taxonomy" id="237368"/>
    <lineage>
        <taxon>Bacteria</taxon>
        <taxon>Pseudomonadati</taxon>
        <taxon>Planctomycetota</taxon>
        <taxon>Candidatus Brocadiia</taxon>
        <taxon>Candidatus Brocadiales</taxon>
        <taxon>Candidatus Scalinduaceae</taxon>
        <taxon>Candidatus Scalindua</taxon>
    </lineage>
</organism>
<evidence type="ECO:0000313" key="3">
    <source>
        <dbReference type="Proteomes" id="UP000030652"/>
    </source>
</evidence>
<accession>A0A0B0EFM1</accession>
<name>A0A0B0EFM1_9BACT</name>
<dbReference type="GO" id="GO:0009055">
    <property type="term" value="F:electron transfer activity"/>
    <property type="evidence" value="ECO:0007669"/>
    <property type="project" value="InterPro"/>
</dbReference>
<keyword evidence="1" id="KW-0732">Signal</keyword>
<evidence type="ECO:0000256" key="1">
    <source>
        <dbReference type="SAM" id="SignalP"/>
    </source>
</evidence>
<dbReference type="InterPro" id="IPR036909">
    <property type="entry name" value="Cyt_c-like_dom_sf"/>
</dbReference>
<dbReference type="PROSITE" id="PS51257">
    <property type="entry name" value="PROKAR_LIPOPROTEIN"/>
    <property type="match status" value="1"/>
</dbReference>